<dbReference type="OrthoDB" id="111731at2"/>
<dbReference type="EMBL" id="FOZL01000001">
    <property type="protein sequence ID" value="SFS16774.1"/>
    <property type="molecule type" value="Genomic_DNA"/>
</dbReference>
<dbReference type="AlphaFoldDB" id="A0A1I6MM93"/>
<organism evidence="2 3">
    <name type="scientific">Granulicella pectinivorans</name>
    <dbReference type="NCBI Taxonomy" id="474950"/>
    <lineage>
        <taxon>Bacteria</taxon>
        <taxon>Pseudomonadati</taxon>
        <taxon>Acidobacteriota</taxon>
        <taxon>Terriglobia</taxon>
        <taxon>Terriglobales</taxon>
        <taxon>Acidobacteriaceae</taxon>
        <taxon>Granulicella</taxon>
    </lineage>
</organism>
<proteinExistence type="predicted"/>
<evidence type="ECO:0000259" key="1">
    <source>
        <dbReference type="Pfam" id="PF00535"/>
    </source>
</evidence>
<feature type="domain" description="Glycosyltransferase 2-like" evidence="1">
    <location>
        <begin position="5"/>
        <end position="188"/>
    </location>
</feature>
<dbReference type="PANTHER" id="PTHR22916:SF3">
    <property type="entry name" value="UDP-GLCNAC:BETAGAL BETA-1,3-N-ACETYLGLUCOSAMINYLTRANSFERASE-LIKE PROTEIN 1"/>
    <property type="match status" value="1"/>
</dbReference>
<gene>
    <name evidence="2" type="ORF">SAMN05421771_2969</name>
</gene>
<dbReference type="GO" id="GO:0016758">
    <property type="term" value="F:hexosyltransferase activity"/>
    <property type="evidence" value="ECO:0007669"/>
    <property type="project" value="UniProtKB-ARBA"/>
</dbReference>
<dbReference type="InterPro" id="IPR029044">
    <property type="entry name" value="Nucleotide-diphossugar_trans"/>
</dbReference>
<sequence length="340" mass="38806">MPTVSLCIPTYNAARFIAEALDSAIAQTFDDIEVLVVDDGSKDETIEIAERYARLDTRISIHRNAQNLGLPGNWDRARELARGEWILFLFQDDLFAPRCVEEMLATARRTSATLVCCRREVSFFPEVSPDQRKKFTAYMRALEFAALFPGRDFIHAREFSSQVARTPLSNFVGEPSCVMLHRDALEEFGRFNACMIQLVDFEYWTRIATRRGIAYVDEPLVTFRVHGKSATSTNAQSTLRKDRLDGIILLHEFLHAPAYGPLRSSPRNYFLLSMHYFARIGQLKRSDAGRDPQDPSWTAAVDYYPPLQQRTAWSNAGEWLYRAYQGIRHLHPKSANGASQ</sequence>
<dbReference type="InterPro" id="IPR001173">
    <property type="entry name" value="Glyco_trans_2-like"/>
</dbReference>
<dbReference type="Gene3D" id="3.90.550.10">
    <property type="entry name" value="Spore Coat Polysaccharide Biosynthesis Protein SpsA, Chain A"/>
    <property type="match status" value="1"/>
</dbReference>
<reference evidence="2 3" key="1">
    <citation type="submission" date="2016-10" db="EMBL/GenBank/DDBJ databases">
        <authorList>
            <person name="de Groot N.N."/>
        </authorList>
    </citation>
    <scope>NUCLEOTIDE SEQUENCE [LARGE SCALE GENOMIC DNA]</scope>
    <source>
        <strain evidence="2 3">DSM 21001</strain>
    </source>
</reference>
<evidence type="ECO:0000313" key="3">
    <source>
        <dbReference type="Proteomes" id="UP000199024"/>
    </source>
</evidence>
<keyword evidence="2" id="KW-0808">Transferase</keyword>
<dbReference type="Pfam" id="PF00535">
    <property type="entry name" value="Glycos_transf_2"/>
    <property type="match status" value="1"/>
</dbReference>
<dbReference type="STRING" id="474950.SAMN05421771_2969"/>
<keyword evidence="3" id="KW-1185">Reference proteome</keyword>
<accession>A0A1I6MM93</accession>
<dbReference type="Proteomes" id="UP000199024">
    <property type="component" value="Unassembled WGS sequence"/>
</dbReference>
<name>A0A1I6MM93_9BACT</name>
<evidence type="ECO:0000313" key="2">
    <source>
        <dbReference type="EMBL" id="SFS16774.1"/>
    </source>
</evidence>
<dbReference type="RefSeq" id="WP_089840061.1">
    <property type="nucleotide sequence ID" value="NZ_FOZL01000001.1"/>
</dbReference>
<dbReference type="SUPFAM" id="SSF53448">
    <property type="entry name" value="Nucleotide-diphospho-sugar transferases"/>
    <property type="match status" value="1"/>
</dbReference>
<dbReference type="PANTHER" id="PTHR22916">
    <property type="entry name" value="GLYCOSYLTRANSFERASE"/>
    <property type="match status" value="1"/>
</dbReference>
<protein>
    <submittedName>
        <fullName evidence="2">Glycosyl transferase family 2</fullName>
    </submittedName>
</protein>